<keyword evidence="2" id="KW-1185">Reference proteome</keyword>
<organism evidence="1 2">
    <name type="scientific">Photorhabdus namnaonensis</name>
    <dbReference type="NCBI Taxonomy" id="1851568"/>
    <lineage>
        <taxon>Bacteria</taxon>
        <taxon>Pseudomonadati</taxon>
        <taxon>Pseudomonadota</taxon>
        <taxon>Gammaproteobacteria</taxon>
        <taxon>Enterobacterales</taxon>
        <taxon>Morganellaceae</taxon>
        <taxon>Photorhabdus</taxon>
    </lineage>
</organism>
<proteinExistence type="predicted"/>
<comment type="caution">
    <text evidence="1">The sequence shown here is derived from an EMBL/GenBank/DDBJ whole genome shotgun (WGS) entry which is preliminary data.</text>
</comment>
<dbReference type="EMBL" id="LOIC01000044">
    <property type="protein sequence ID" value="OCA55113.1"/>
    <property type="molecule type" value="Genomic_DNA"/>
</dbReference>
<evidence type="ECO:0000313" key="2">
    <source>
        <dbReference type="Proteomes" id="UP000092665"/>
    </source>
</evidence>
<gene>
    <name evidence="1" type="ORF">Phpb_01731</name>
</gene>
<name>A0A1B8YJ38_9GAMM</name>
<reference evidence="2" key="1">
    <citation type="submission" date="2015-11" db="EMBL/GenBank/DDBJ databases">
        <authorList>
            <person name="Tobias N.J."/>
            <person name="Mishra B."/>
            <person name="Gupta D.K."/>
            <person name="Thines M."/>
            <person name="Stinear T.P."/>
            <person name="Bode H.B."/>
        </authorList>
    </citation>
    <scope>NUCLEOTIDE SEQUENCE [LARGE SCALE GENOMIC DNA]</scope>
    <source>
        <strain evidence="2">PB45.5</strain>
    </source>
</reference>
<sequence>MVINQLDNQLRKNQDSKTSNELLKKYEIIYLQRNYVVITMQNH</sequence>
<dbReference type="AlphaFoldDB" id="A0A1B8YJ38"/>
<protein>
    <submittedName>
        <fullName evidence="1">Uncharacterized protein</fullName>
    </submittedName>
</protein>
<evidence type="ECO:0000313" key="1">
    <source>
        <dbReference type="EMBL" id="OCA55113.1"/>
    </source>
</evidence>
<accession>A0A1B8YJ38</accession>
<dbReference type="Proteomes" id="UP000092665">
    <property type="component" value="Unassembled WGS sequence"/>
</dbReference>